<accession>A0A1D1YEK8</accession>
<proteinExistence type="predicted"/>
<evidence type="ECO:0000256" key="1">
    <source>
        <dbReference type="SAM" id="MobiDB-lite"/>
    </source>
</evidence>
<name>A0A1D1YEK8_9ARAE</name>
<feature type="region of interest" description="Disordered" evidence="1">
    <location>
        <begin position="379"/>
        <end position="399"/>
    </location>
</feature>
<reference evidence="2" key="1">
    <citation type="submission" date="2015-07" db="EMBL/GenBank/DDBJ databases">
        <title>Transcriptome Assembly of Anthurium amnicola.</title>
        <authorList>
            <person name="Suzuki J."/>
        </authorList>
    </citation>
    <scope>NUCLEOTIDE SEQUENCE</scope>
</reference>
<feature type="region of interest" description="Disordered" evidence="1">
    <location>
        <begin position="227"/>
        <end position="260"/>
    </location>
</feature>
<dbReference type="AlphaFoldDB" id="A0A1D1YEK8"/>
<feature type="compositionally biased region" description="Pro residues" evidence="1">
    <location>
        <begin position="149"/>
        <end position="168"/>
    </location>
</feature>
<organism evidence="2">
    <name type="scientific">Anthurium amnicola</name>
    <dbReference type="NCBI Taxonomy" id="1678845"/>
    <lineage>
        <taxon>Eukaryota</taxon>
        <taxon>Viridiplantae</taxon>
        <taxon>Streptophyta</taxon>
        <taxon>Embryophyta</taxon>
        <taxon>Tracheophyta</taxon>
        <taxon>Spermatophyta</taxon>
        <taxon>Magnoliopsida</taxon>
        <taxon>Liliopsida</taxon>
        <taxon>Araceae</taxon>
        <taxon>Pothoideae</taxon>
        <taxon>Potheae</taxon>
        <taxon>Anthurium</taxon>
    </lineage>
</organism>
<gene>
    <name evidence="2" type="ORF">g.107769</name>
</gene>
<sequence length="418" mass="46583">REPPTVYIPAAPRRRRRRKGEELARHGFRRIPPLPPLPPPPLPLPPRLLQLPHLLPLLLRLFRPYSFPVSHRGRRIRRRRRCSPGRPPAGVPRLHRAAAPPLRLQPQLRVGHHAPPRGPPLRRPLPRRPPPLHDLPRQRLLPRRRARRPAPPPQGLRAPPPPPLPPRRSPGRRRPRAPPGQPLVHPARLLRGVDGLHLQGLRLPRRPEAPQGLRRLQGLLRSAGAGADAVGESLRQPGGLHHRRGAGAAAPRDGADRAGHRGRIRDLRGADAGAQRHGGDHIHEPERALQQLHGRQRGGAAVPQHLPAPPLLRQHPRHRPLHARPQQLDPPHPPPLHALRRLPGAPPRGPLLARPLLLHRGPVGGVRRHYRLRGVPQAQVGRGQEAGQGARPPGDVHLRPPREALEELMVMDDVTTMR</sequence>
<feature type="compositionally biased region" description="Pro residues" evidence="1">
    <location>
        <begin position="116"/>
        <end position="133"/>
    </location>
</feature>
<feature type="region of interest" description="Disordered" evidence="1">
    <location>
        <begin position="291"/>
        <end position="316"/>
    </location>
</feature>
<evidence type="ECO:0000313" key="2">
    <source>
        <dbReference type="EMBL" id="JAT53047.1"/>
    </source>
</evidence>
<protein>
    <submittedName>
        <fullName evidence="2">Uncharacterized protein</fullName>
    </submittedName>
</protein>
<feature type="region of interest" description="Disordered" evidence="1">
    <location>
        <begin position="1"/>
        <end position="38"/>
    </location>
</feature>
<feature type="compositionally biased region" description="Basic residues" evidence="1">
    <location>
        <begin position="72"/>
        <end position="83"/>
    </location>
</feature>
<feature type="region of interest" description="Disordered" evidence="1">
    <location>
        <begin position="72"/>
        <end position="190"/>
    </location>
</feature>
<dbReference type="EMBL" id="GDJX01014889">
    <property type="protein sequence ID" value="JAT53047.1"/>
    <property type="molecule type" value="Transcribed_RNA"/>
</dbReference>
<feature type="non-terminal residue" evidence="2">
    <location>
        <position position="1"/>
    </location>
</feature>